<dbReference type="GO" id="GO:0006741">
    <property type="term" value="P:NADP+ biosynthetic process"/>
    <property type="evidence" value="ECO:0007669"/>
    <property type="project" value="InterPro"/>
</dbReference>
<dbReference type="InterPro" id="IPR011391">
    <property type="entry name" value="AcoX_kinase"/>
</dbReference>
<dbReference type="OMA" id="RWPEVEF"/>
<proteinExistence type="predicted"/>
<gene>
    <name evidence="1" type="ORF">XD66_0030</name>
</gene>
<dbReference type="InterPro" id="IPR039065">
    <property type="entry name" value="AcoX-like"/>
</dbReference>
<dbReference type="InterPro" id="IPR002504">
    <property type="entry name" value="NADK"/>
</dbReference>
<dbReference type="PANTHER" id="PTHR40697:SF3">
    <property type="entry name" value="ACETOIN CATABOLISM PROTEIN X"/>
    <property type="match status" value="1"/>
</dbReference>
<evidence type="ECO:0000313" key="1">
    <source>
        <dbReference type="EMBL" id="KUK37253.1"/>
    </source>
</evidence>
<dbReference type="PIRSF" id="PIRSF018567">
    <property type="entry name" value="AcoX"/>
    <property type="match status" value="1"/>
</dbReference>
<dbReference type="Proteomes" id="UP000053326">
    <property type="component" value="Unassembled WGS sequence"/>
</dbReference>
<organism evidence="1 2">
    <name type="scientific">Thermacetogenium phaeum</name>
    <dbReference type="NCBI Taxonomy" id="85874"/>
    <lineage>
        <taxon>Bacteria</taxon>
        <taxon>Bacillati</taxon>
        <taxon>Bacillota</taxon>
        <taxon>Clostridia</taxon>
        <taxon>Thermoanaerobacterales</taxon>
        <taxon>Thermoanaerobacteraceae</taxon>
        <taxon>Thermacetogenium</taxon>
    </lineage>
</organism>
<dbReference type="AlphaFoldDB" id="A0A117LBR5"/>
<dbReference type="GO" id="GO:0051287">
    <property type="term" value="F:NAD binding"/>
    <property type="evidence" value="ECO:0007669"/>
    <property type="project" value="UniProtKB-ARBA"/>
</dbReference>
<evidence type="ECO:0000313" key="2">
    <source>
        <dbReference type="Proteomes" id="UP000053326"/>
    </source>
</evidence>
<comment type="caution">
    <text evidence="1">The sequence shown here is derived from an EMBL/GenBank/DDBJ whole genome shotgun (WGS) entry which is preliminary data.</text>
</comment>
<dbReference type="SUPFAM" id="SSF111331">
    <property type="entry name" value="NAD kinase/diacylglycerol kinase-like"/>
    <property type="match status" value="1"/>
</dbReference>
<dbReference type="GO" id="GO:0003951">
    <property type="term" value="F:NAD+ kinase activity"/>
    <property type="evidence" value="ECO:0007669"/>
    <property type="project" value="InterPro"/>
</dbReference>
<dbReference type="InterPro" id="IPR017438">
    <property type="entry name" value="ATP-NAD_kinase_N"/>
</dbReference>
<reference evidence="2" key="1">
    <citation type="journal article" date="2015" name="MBio">
        <title>Genome-Resolved Metagenomic Analysis Reveals Roles for Candidate Phyla and Other Microbial Community Members in Biogeochemical Transformations in Oil Reservoirs.</title>
        <authorList>
            <person name="Hu P."/>
            <person name="Tom L."/>
            <person name="Singh A."/>
            <person name="Thomas B.C."/>
            <person name="Baker B.J."/>
            <person name="Piceno Y.M."/>
            <person name="Andersen G.L."/>
            <person name="Banfield J.F."/>
        </authorList>
    </citation>
    <scope>NUCLEOTIDE SEQUENCE [LARGE SCALE GENOMIC DNA]</scope>
</reference>
<dbReference type="Gene3D" id="3.40.50.10330">
    <property type="entry name" value="Probable inorganic polyphosphate/atp-NAD kinase, domain 1"/>
    <property type="match status" value="1"/>
</dbReference>
<dbReference type="GO" id="GO:0005524">
    <property type="term" value="F:ATP binding"/>
    <property type="evidence" value="ECO:0007669"/>
    <property type="project" value="UniProtKB-ARBA"/>
</dbReference>
<dbReference type="Pfam" id="PF01513">
    <property type="entry name" value="NAD_kinase"/>
    <property type="match status" value="1"/>
</dbReference>
<name>A0A117LBR5_9THEO</name>
<dbReference type="PANTHER" id="PTHR40697">
    <property type="entry name" value="ACETOIN CATABOLISM PROTEIN X"/>
    <property type="match status" value="1"/>
</dbReference>
<dbReference type="InterPro" id="IPR016064">
    <property type="entry name" value="NAD/diacylglycerol_kinase_sf"/>
</dbReference>
<dbReference type="PATRIC" id="fig|85874.4.peg.643"/>
<accession>A0A117LBR5</accession>
<dbReference type="EMBL" id="LGFO01000002">
    <property type="protein sequence ID" value="KUK37253.1"/>
    <property type="molecule type" value="Genomic_DNA"/>
</dbReference>
<protein>
    <submittedName>
        <fullName evidence="1">Acetoin catabolism protein X</fullName>
    </submittedName>
</protein>
<sequence length="336" mass="35973">MAVVGIIANPASGKDIRRLVAYGTVFDNQEKVNIVRRALLGLAATGVRQVVYMPDYYGIVPKALDGLSSQHRLSLEVNPVDMELTGTQIDSYKAAVEMNRLGVGCMIVLGGDGTNRMVAKGCGEVPLVPISTGTNNVFPEMVEGTIAGLAAGIVAGGWYCGSLAVHHTKKIHIYKNGVHVDIALIDAVVLRDSFIGSRAVWDAERIRQVLVTRGEPHNIGISSIAGNLEPVGIQEERGLAIEFGEGGITLLAPIAPGLIQSVKVRNHRTVEIDEEVSVAEVPCVIALDGEREVEVKEGDTASFRLSFDGPRVVDIKIALREAVTRGYSRVRTGYKA</sequence>